<sequence length="82" mass="8961">MIGVTSFFDTDETAQKPQPEFMLATVGAKYTDGLSLIFDGQTEATAKHYKCNTSVTFSAGDRVKICRVSGTYIVEYVVGKPK</sequence>
<protein>
    <submittedName>
        <fullName evidence="1">Uncharacterized protein</fullName>
    </submittedName>
</protein>
<evidence type="ECO:0000313" key="1">
    <source>
        <dbReference type="EMBL" id="DAD91948.1"/>
    </source>
</evidence>
<organism evidence="1">
    <name type="scientific">Siphoviridae sp. ctdLA8</name>
    <dbReference type="NCBI Taxonomy" id="2826398"/>
    <lineage>
        <taxon>Viruses</taxon>
        <taxon>Duplodnaviria</taxon>
        <taxon>Heunggongvirae</taxon>
        <taxon>Uroviricota</taxon>
        <taxon>Caudoviricetes</taxon>
    </lineage>
</organism>
<name>A0A8S5NBY3_9CAUD</name>
<proteinExistence type="predicted"/>
<accession>A0A8S5NBY3</accession>
<dbReference type="EMBL" id="BK015124">
    <property type="protein sequence ID" value="DAD91948.1"/>
    <property type="molecule type" value="Genomic_DNA"/>
</dbReference>
<reference evidence="1" key="1">
    <citation type="journal article" date="2021" name="Proc. Natl. Acad. Sci. U.S.A.">
        <title>A Catalog of Tens of Thousands of Viruses from Human Metagenomes Reveals Hidden Associations with Chronic Diseases.</title>
        <authorList>
            <person name="Tisza M.J."/>
            <person name="Buck C.B."/>
        </authorList>
    </citation>
    <scope>NUCLEOTIDE SEQUENCE</scope>
    <source>
        <strain evidence="1">CtdLA8</strain>
    </source>
</reference>